<reference evidence="3" key="2">
    <citation type="submission" date="2019-10" db="EMBL/GenBank/DDBJ databases">
        <title>A de novo genome assembly of a pear dwarfing rootstock.</title>
        <authorList>
            <person name="Wang F."/>
            <person name="Wang J."/>
            <person name="Li S."/>
            <person name="Zhang Y."/>
            <person name="Fang M."/>
            <person name="Ma L."/>
            <person name="Zhao Y."/>
            <person name="Jiang S."/>
        </authorList>
    </citation>
    <scope>NUCLEOTIDE SEQUENCE [LARGE SCALE GENOMIC DNA]</scope>
</reference>
<evidence type="ECO:0000313" key="3">
    <source>
        <dbReference type="Proteomes" id="UP000327157"/>
    </source>
</evidence>
<organism evidence="2 3">
    <name type="scientific">Pyrus ussuriensis x Pyrus communis</name>
    <dbReference type="NCBI Taxonomy" id="2448454"/>
    <lineage>
        <taxon>Eukaryota</taxon>
        <taxon>Viridiplantae</taxon>
        <taxon>Streptophyta</taxon>
        <taxon>Embryophyta</taxon>
        <taxon>Tracheophyta</taxon>
        <taxon>Spermatophyta</taxon>
        <taxon>Magnoliopsida</taxon>
        <taxon>eudicotyledons</taxon>
        <taxon>Gunneridae</taxon>
        <taxon>Pentapetalae</taxon>
        <taxon>rosids</taxon>
        <taxon>fabids</taxon>
        <taxon>Rosales</taxon>
        <taxon>Rosaceae</taxon>
        <taxon>Amygdaloideae</taxon>
        <taxon>Maleae</taxon>
        <taxon>Pyrus</taxon>
    </lineage>
</organism>
<gene>
    <name evidence="2" type="ORF">D8674_026879</name>
</gene>
<protein>
    <submittedName>
        <fullName evidence="2">Protein FAR1-RELATED SEQUENCE 5-like</fullName>
    </submittedName>
</protein>
<dbReference type="OrthoDB" id="1737642at2759"/>
<dbReference type="PANTHER" id="PTHR47718">
    <property type="entry name" value="OS01G0519700 PROTEIN"/>
    <property type="match status" value="1"/>
</dbReference>
<keyword evidence="3" id="KW-1185">Reference proteome</keyword>
<dbReference type="InterPro" id="IPR004330">
    <property type="entry name" value="FAR1_DNA_bnd_dom"/>
</dbReference>
<proteinExistence type="predicted"/>
<feature type="domain" description="FAR1" evidence="1">
    <location>
        <begin position="47"/>
        <end position="122"/>
    </location>
</feature>
<dbReference type="Proteomes" id="UP000327157">
    <property type="component" value="Chromosome 5"/>
</dbReference>
<sequence length="175" mass="19955">MEANEMQVPMENQSKIVAGICFFNPQVTDEFKPTIGQRFETLDKVLEFYNNYAREAGFSDGEIMRKEFVHNKEGSNTKEWIGDKQKRRGLTNEGCKARLIVARSKLGGYAVTIFDRGHNHPMTSPRRCHLLKSYRKVTKCHKILADQLNMANIHPHKQFDILGLQVGGIENVGCT</sequence>
<name>A0A5N5I836_9ROSA</name>
<reference evidence="2 3" key="3">
    <citation type="submission" date="2019-11" db="EMBL/GenBank/DDBJ databases">
        <title>A de novo genome assembly of a pear dwarfing rootstock.</title>
        <authorList>
            <person name="Wang F."/>
            <person name="Wang J."/>
            <person name="Li S."/>
            <person name="Zhang Y."/>
            <person name="Fang M."/>
            <person name="Ma L."/>
            <person name="Zhao Y."/>
            <person name="Jiang S."/>
        </authorList>
    </citation>
    <scope>NUCLEOTIDE SEQUENCE [LARGE SCALE GENOMIC DNA]</scope>
    <source>
        <strain evidence="2">S2</strain>
        <tissue evidence="2">Leaf</tissue>
    </source>
</reference>
<reference evidence="2 3" key="1">
    <citation type="submission" date="2019-09" db="EMBL/GenBank/DDBJ databases">
        <authorList>
            <person name="Ou C."/>
        </authorList>
    </citation>
    <scope>NUCLEOTIDE SEQUENCE [LARGE SCALE GENOMIC DNA]</scope>
    <source>
        <strain evidence="2">S2</strain>
        <tissue evidence="2">Leaf</tissue>
    </source>
</reference>
<accession>A0A5N5I836</accession>
<dbReference type="Pfam" id="PF03101">
    <property type="entry name" value="FAR1"/>
    <property type="match status" value="1"/>
</dbReference>
<dbReference type="AlphaFoldDB" id="A0A5N5I836"/>
<evidence type="ECO:0000313" key="2">
    <source>
        <dbReference type="EMBL" id="KAB2636345.1"/>
    </source>
</evidence>
<dbReference type="EMBL" id="SMOL01000004">
    <property type="protein sequence ID" value="KAB2636345.1"/>
    <property type="molecule type" value="Genomic_DNA"/>
</dbReference>
<evidence type="ECO:0000259" key="1">
    <source>
        <dbReference type="Pfam" id="PF03101"/>
    </source>
</evidence>
<comment type="caution">
    <text evidence="2">The sequence shown here is derived from an EMBL/GenBank/DDBJ whole genome shotgun (WGS) entry which is preliminary data.</text>
</comment>